<dbReference type="Gene3D" id="1.20.58.2220">
    <property type="entry name" value="Formin, FH2 domain"/>
    <property type="match status" value="1"/>
</dbReference>
<keyword evidence="5" id="KW-1185">Reference proteome</keyword>
<dbReference type="SMART" id="SM00498">
    <property type="entry name" value="FH2"/>
    <property type="match status" value="1"/>
</dbReference>
<sequence>MNALSRQIKREAMEFMSYESSYSKDKDHAVGGGGGGGGGEEGGYAGEDAGGVDDDDDDDIEEMPGNEVSELPQWQRVQNDLSTLLIDGEGSDDDLDCIQEEEEEEEEEGEGEGEDNQSHDSANNRSSSKKKGGGSGSPGRNKKSSAAPPIDSSAWEGDDIGIPTPQQLTRYSNMVQVGIPDIAVLRSMERDGIFNKESVLLSVKRAIVSVKKRPNMVTPTPSTTTGTTGHERHKRPAPPLCEDPNYIKYFKMLKAKVPSSWVKRVLEVDGKDGRVLDLDPDRPLVDQLPEGAVDELGNVDWEKVNPTKRSDINEMLPAPENNIPADTFASVKAELAAMRAKAGEMKSGLRKVPAVGEGSATGPTPSSAADISSAAVAAGKARIDRLNAVRAAGGDASSGSAKSGSTDIGRRRQSADAKRRRESQQPRSSSSSNNRRTHPQAAKLSTTSNSSAKQNIDDLPLKDDPRYSKYFQMIRSRVPRSWVERVIEVDDRDPAILDLDPNKSLASQIGSMEATSVVSSNKSKQADSSITFRLDPFKSPSGTRAESYGKSKQTDGQIPVTQIGNNKTDDDKSVASSITFRENQEEKSIDLTSISSVLNRMDTLLNGQAPKETAALDKPSSSRFTTAEEVEKKLTELIETFGAKKADESRMLKEQNELFEKSQSDIATLSALLSKEVVGAEQATAAQSSLESLPSLLSQVLNQLQKPIIEESEEGNAKAIPLYSDPEYAKYFKMVKLGLPRAAVIKALERDGKDAKILDLDPYRSLAEQIKKADDPHRLLAEQKKKADEAMSKALISQLAAAVEQLENSAASAHSDREQQESSVPALKVDPQFQKYTKMLKIGMPRDAVRKALERDGKDPSILDMDPDKSYASQKPELPLKDDPEFSKFFKMLKIGLPKGAVQRALQKEGKDPNIVDMDPEKSYAVNTIPPAKDDPEFSKFFKVLRMGWETGAVGKFQKEDEDLNPIKDDPDFSKFFKMLKMGISMGHVRQALQKEGKDPNILDMDPEKSYASQVKKDGAEKDDGPPLKDDPEFSKFFKMLKMGLPKGAVQQALQKEGKDPNIVDMDPEKSYASQVKKDGAEKDDGPPLKDDPEFSKFFKMLKMGLPKGAVQQALQKEGKDPNILDMDPEKSYASQVKKDGAVKDDGPPLKDDPEFSKFFKMLKMGIPMGAVQNAMKKEGKDPNIINLDPELSLSSQEQSKAKAVPTPKKPKVKRKKLHWNTIDESKLSENSFWNQAKGQHSLQLVGLDIDNEEFDSLFSSPLGKTISPKEAGSDAKKPSKKEKIQLIDSRRRMNGSILLKKFKVNYTVLASQVDKMEFIKAEGNELRGLMQLLPTKDEALALRSYLPPVDAPQSEVDESIAKLGECEQYMAVMLDVDDVTNKFQAMVFRAEFDLLMNSIRADIKLLIQACDNVQSSERFRKVLLYALKLGNALNTDGSNKDVTAITLDSLLKLAEAKAFDRETSVLHYLVSIVQKNDEDVLKLSEDFVPVKAAERISMDMLAQQLRDMEQGVKSIKGVVERHLMKSPPGETPKDELIKGTAMGQFSLRAEPKIRNLINGYATVKVKFSELIQFFGEDASMTPEAFFRTINTFVSMFDQTHKELKRKQDAKERKKRLEEKQKLREAEDLLGNSEQS</sequence>
<comment type="similarity">
    <text evidence="1">Belongs to the CCDC53 family.</text>
</comment>
<feature type="compositionally biased region" description="Basic and acidic residues" evidence="2">
    <location>
        <begin position="455"/>
        <end position="464"/>
    </location>
</feature>
<feature type="region of interest" description="Disordered" evidence="2">
    <location>
        <begin position="1054"/>
        <end position="1094"/>
    </location>
</feature>
<name>A0ABD3NAP1_9STRA</name>
<feature type="compositionally biased region" description="Acidic residues" evidence="2">
    <location>
        <begin position="50"/>
        <end position="64"/>
    </location>
</feature>
<feature type="compositionally biased region" description="Polar residues" evidence="2">
    <location>
        <begin position="554"/>
        <end position="566"/>
    </location>
</feature>
<feature type="region of interest" description="Disordered" evidence="2">
    <location>
        <begin position="1180"/>
        <end position="1217"/>
    </location>
</feature>
<comment type="caution">
    <text evidence="4">The sequence shown here is derived from an EMBL/GenBank/DDBJ whole genome shotgun (WGS) entry which is preliminary data.</text>
</comment>
<feature type="compositionally biased region" description="Polar residues" evidence="2">
    <location>
        <begin position="518"/>
        <end position="531"/>
    </location>
</feature>
<feature type="compositionally biased region" description="Basic and acidic residues" evidence="2">
    <location>
        <begin position="1605"/>
        <end position="1627"/>
    </location>
</feature>
<dbReference type="Pfam" id="PF02181">
    <property type="entry name" value="FH2"/>
    <property type="match status" value="1"/>
</dbReference>
<feature type="region of interest" description="Disordered" evidence="2">
    <location>
        <begin position="518"/>
        <end position="572"/>
    </location>
</feature>
<feature type="compositionally biased region" description="Low complexity" evidence="2">
    <location>
        <begin position="425"/>
        <end position="434"/>
    </location>
</feature>
<feature type="compositionally biased region" description="Polar residues" evidence="2">
    <location>
        <begin position="443"/>
        <end position="454"/>
    </location>
</feature>
<dbReference type="PANTHER" id="PTHR13015:SF0">
    <property type="entry name" value="WASH COMPLEX SUBUNIT 3"/>
    <property type="match status" value="1"/>
</dbReference>
<dbReference type="PANTHER" id="PTHR13015">
    <property type="entry name" value="PROTEIN AD-016-RELATED"/>
    <property type="match status" value="1"/>
</dbReference>
<dbReference type="InterPro" id="IPR042201">
    <property type="entry name" value="FH2_Formin_sf"/>
</dbReference>
<feature type="compositionally biased region" description="Acidic residues" evidence="2">
    <location>
        <begin position="89"/>
        <end position="115"/>
    </location>
</feature>
<dbReference type="Pfam" id="PF10152">
    <property type="entry name" value="CCDC53"/>
    <property type="match status" value="9"/>
</dbReference>
<evidence type="ECO:0000313" key="4">
    <source>
        <dbReference type="EMBL" id="KAL3773124.1"/>
    </source>
</evidence>
<feature type="region of interest" description="Disordered" evidence="2">
    <location>
        <begin position="215"/>
        <end position="238"/>
    </location>
</feature>
<feature type="region of interest" description="Disordered" evidence="2">
    <location>
        <begin position="854"/>
        <end position="878"/>
    </location>
</feature>
<evidence type="ECO:0000313" key="5">
    <source>
        <dbReference type="Proteomes" id="UP001530315"/>
    </source>
</evidence>
<evidence type="ECO:0000259" key="3">
    <source>
        <dbReference type="PROSITE" id="PS51444"/>
    </source>
</evidence>
<feature type="compositionally biased region" description="Basic and acidic residues" evidence="2">
    <location>
        <begin position="1056"/>
        <end position="1094"/>
    </location>
</feature>
<feature type="region of interest" description="Disordered" evidence="2">
    <location>
        <begin position="18"/>
        <end position="167"/>
    </location>
</feature>
<dbReference type="InterPro" id="IPR015425">
    <property type="entry name" value="FH2_Formin"/>
</dbReference>
<dbReference type="SUPFAM" id="SSF101447">
    <property type="entry name" value="Formin homology 2 domain (FH2 domain)"/>
    <property type="match status" value="1"/>
</dbReference>
<dbReference type="EMBL" id="JALLAZ020001550">
    <property type="protein sequence ID" value="KAL3773124.1"/>
    <property type="molecule type" value="Genomic_DNA"/>
</dbReference>
<evidence type="ECO:0000256" key="2">
    <source>
        <dbReference type="SAM" id="MobiDB-lite"/>
    </source>
</evidence>
<gene>
    <name evidence="4" type="ORF">ACHAW5_007997</name>
</gene>
<feature type="region of interest" description="Disordered" evidence="2">
    <location>
        <begin position="1119"/>
        <end position="1155"/>
    </location>
</feature>
<feature type="compositionally biased region" description="Gly residues" evidence="2">
    <location>
        <begin position="30"/>
        <end position="49"/>
    </location>
</feature>
<feature type="compositionally biased region" description="Low complexity" evidence="2">
    <location>
        <begin position="218"/>
        <end position="228"/>
    </location>
</feature>
<evidence type="ECO:0000256" key="1">
    <source>
        <dbReference type="ARBA" id="ARBA00006290"/>
    </source>
</evidence>
<dbReference type="PROSITE" id="PS51444">
    <property type="entry name" value="FH2"/>
    <property type="match status" value="1"/>
</dbReference>
<feature type="compositionally biased region" description="Low complexity" evidence="2">
    <location>
        <begin position="391"/>
        <end position="405"/>
    </location>
</feature>
<feature type="compositionally biased region" description="Basic and acidic residues" evidence="2">
    <location>
        <begin position="408"/>
        <end position="424"/>
    </location>
</feature>
<feature type="region of interest" description="Disordered" evidence="2">
    <location>
        <begin position="807"/>
        <end position="827"/>
    </location>
</feature>
<dbReference type="GO" id="GO:0005737">
    <property type="term" value="C:cytoplasm"/>
    <property type="evidence" value="ECO:0007669"/>
    <property type="project" value="UniProtKB-ARBA"/>
</dbReference>
<dbReference type="InterPro" id="IPR019309">
    <property type="entry name" value="WASHC3"/>
</dbReference>
<proteinExistence type="inferred from homology"/>
<feature type="compositionally biased region" description="Basic and acidic residues" evidence="2">
    <location>
        <begin position="854"/>
        <end position="869"/>
    </location>
</feature>
<feature type="region of interest" description="Disordered" evidence="2">
    <location>
        <begin position="343"/>
        <end position="370"/>
    </location>
</feature>
<accession>A0ABD3NAP1</accession>
<organism evidence="4 5">
    <name type="scientific">Stephanodiscus triporus</name>
    <dbReference type="NCBI Taxonomy" id="2934178"/>
    <lineage>
        <taxon>Eukaryota</taxon>
        <taxon>Sar</taxon>
        <taxon>Stramenopiles</taxon>
        <taxon>Ochrophyta</taxon>
        <taxon>Bacillariophyta</taxon>
        <taxon>Coscinodiscophyceae</taxon>
        <taxon>Thalassiosirophycidae</taxon>
        <taxon>Stephanodiscales</taxon>
        <taxon>Stephanodiscaceae</taxon>
        <taxon>Stephanodiscus</taxon>
    </lineage>
</organism>
<reference evidence="4 5" key="1">
    <citation type="submission" date="2024-10" db="EMBL/GenBank/DDBJ databases">
        <title>Updated reference genomes for cyclostephanoid diatoms.</title>
        <authorList>
            <person name="Roberts W.R."/>
            <person name="Alverson A.J."/>
        </authorList>
    </citation>
    <scope>NUCLEOTIDE SEQUENCE [LARGE SCALE GENOMIC DNA]</scope>
    <source>
        <strain evidence="4 5">AJA276-08</strain>
    </source>
</reference>
<feature type="region of interest" description="Disordered" evidence="2">
    <location>
        <begin position="1605"/>
        <end position="1636"/>
    </location>
</feature>
<dbReference type="Proteomes" id="UP001530315">
    <property type="component" value="Unassembled WGS sequence"/>
</dbReference>
<feature type="region of interest" description="Disordered" evidence="2">
    <location>
        <begin position="997"/>
        <end position="1031"/>
    </location>
</feature>
<protein>
    <recommendedName>
        <fullName evidence="3">FH2 domain-containing protein</fullName>
    </recommendedName>
</protein>
<feature type="region of interest" description="Disordered" evidence="2">
    <location>
        <begin position="391"/>
        <end position="464"/>
    </location>
</feature>
<feature type="domain" description="FH2" evidence="3">
    <location>
        <begin position="1205"/>
        <end position="1623"/>
    </location>
</feature>